<proteinExistence type="predicted"/>
<evidence type="ECO:0000313" key="3">
    <source>
        <dbReference type="EMBL" id="CDW60923.1"/>
    </source>
</evidence>
<evidence type="ECO:0000259" key="2">
    <source>
        <dbReference type="Pfam" id="PF00850"/>
    </source>
</evidence>
<dbReference type="PANTHER" id="PTHR10625">
    <property type="entry name" value="HISTONE DEACETYLASE HDAC1-RELATED"/>
    <property type="match status" value="1"/>
</dbReference>
<dbReference type="GO" id="GO:0040029">
    <property type="term" value="P:epigenetic regulation of gene expression"/>
    <property type="evidence" value="ECO:0007669"/>
    <property type="project" value="TreeGrafter"/>
</dbReference>
<feature type="domain" description="Histone deacetylase" evidence="2">
    <location>
        <begin position="12"/>
        <end position="179"/>
    </location>
</feature>
<evidence type="ECO:0000313" key="4">
    <source>
        <dbReference type="Proteomes" id="UP000030665"/>
    </source>
</evidence>
<gene>
    <name evidence="3" type="ORF">TTRE_0000932701</name>
</gene>
<dbReference type="SUPFAM" id="SSF52768">
    <property type="entry name" value="Arginase/deacetylase"/>
    <property type="match status" value="1"/>
</dbReference>
<comment type="catalytic activity">
    <reaction evidence="1">
        <text>N(6)-acetyl-L-lysyl-[histone] + H2O = L-lysyl-[histone] + acetate</text>
        <dbReference type="Rhea" id="RHEA:58196"/>
        <dbReference type="Rhea" id="RHEA-COMP:9845"/>
        <dbReference type="Rhea" id="RHEA-COMP:11338"/>
        <dbReference type="ChEBI" id="CHEBI:15377"/>
        <dbReference type="ChEBI" id="CHEBI:29969"/>
        <dbReference type="ChEBI" id="CHEBI:30089"/>
        <dbReference type="ChEBI" id="CHEBI:61930"/>
        <dbReference type="EC" id="3.5.1.98"/>
    </reaction>
</comment>
<dbReference type="InterPro" id="IPR023696">
    <property type="entry name" value="Ureohydrolase_dom_sf"/>
</dbReference>
<name>A0A077ZMG3_TRITR</name>
<dbReference type="OrthoDB" id="424012at2759"/>
<dbReference type="AlphaFoldDB" id="A0A077ZMG3"/>
<dbReference type="GO" id="GO:0141221">
    <property type="term" value="F:histone deacetylase activity, hydrolytic mechanism"/>
    <property type="evidence" value="ECO:0007669"/>
    <property type="project" value="UniProtKB-EC"/>
</dbReference>
<reference evidence="3" key="1">
    <citation type="submission" date="2014-01" db="EMBL/GenBank/DDBJ databases">
        <authorList>
            <person name="Aslett M."/>
        </authorList>
    </citation>
    <scope>NUCLEOTIDE SEQUENCE</scope>
</reference>
<dbReference type="Gene3D" id="3.40.800.20">
    <property type="entry name" value="Histone deacetylase domain"/>
    <property type="match status" value="1"/>
</dbReference>
<dbReference type="EMBL" id="HG807558">
    <property type="protein sequence ID" value="CDW60923.1"/>
    <property type="molecule type" value="Genomic_DNA"/>
</dbReference>
<sequence>MSREELERFCDGYDSAVVEATKAVIGGKCAGCVALVRPPGHHAMKNESNGFCILNNVGVAASYALKHLGVKKVLIIDWDVHYGQGVQKRNGNAQDCSFLPFVEEAEWNRTSRFNGEGFNVNIPLDEVNLDDKDYLAVFRHIIVPIALEYQSDLVFVSAGYDAAVGCPLGNVRVSPQAFGLQSVNDFFIQINLYLKILSLTRAVAYYAVFNS</sequence>
<dbReference type="InterPro" id="IPR000286">
    <property type="entry name" value="HDACs"/>
</dbReference>
<dbReference type="PRINTS" id="PR01270">
    <property type="entry name" value="HDASUPER"/>
</dbReference>
<protein>
    <submittedName>
        <fullName evidence="3">Hist deacetyl domain containing protein</fullName>
    </submittedName>
</protein>
<keyword evidence="4" id="KW-1185">Reference proteome</keyword>
<dbReference type="InterPro" id="IPR037138">
    <property type="entry name" value="His_deacetylse_dom_sf"/>
</dbReference>
<organism evidence="3 4">
    <name type="scientific">Trichuris trichiura</name>
    <name type="common">Whipworm</name>
    <name type="synonym">Trichocephalus trichiurus</name>
    <dbReference type="NCBI Taxonomy" id="36087"/>
    <lineage>
        <taxon>Eukaryota</taxon>
        <taxon>Metazoa</taxon>
        <taxon>Ecdysozoa</taxon>
        <taxon>Nematoda</taxon>
        <taxon>Enoplea</taxon>
        <taxon>Dorylaimia</taxon>
        <taxon>Trichinellida</taxon>
        <taxon>Trichuridae</taxon>
        <taxon>Trichuris</taxon>
    </lineage>
</organism>
<accession>A0A077ZMG3</accession>
<reference evidence="3" key="2">
    <citation type="submission" date="2014-03" db="EMBL/GenBank/DDBJ databases">
        <title>The whipworm genome and dual-species transcriptomics of an intimate host-pathogen interaction.</title>
        <authorList>
            <person name="Foth B.J."/>
            <person name="Tsai I.J."/>
            <person name="Reid A.J."/>
            <person name="Bancroft A.J."/>
            <person name="Nichol S."/>
            <person name="Tracey A."/>
            <person name="Holroyd N."/>
            <person name="Cotton J.A."/>
            <person name="Stanley E.J."/>
            <person name="Zarowiecki M."/>
            <person name="Liu J.Z."/>
            <person name="Huckvale T."/>
            <person name="Cooper P.J."/>
            <person name="Grencis R.K."/>
            <person name="Berriman M."/>
        </authorList>
    </citation>
    <scope>NUCLEOTIDE SEQUENCE [LARGE SCALE GENOMIC DNA]</scope>
</reference>
<dbReference type="PANTHER" id="PTHR10625:SF38">
    <property type="entry name" value="HISTONE DEACETYLASE 6, ISOFORM G"/>
    <property type="match status" value="1"/>
</dbReference>
<dbReference type="Pfam" id="PF00850">
    <property type="entry name" value="Hist_deacetyl"/>
    <property type="match status" value="1"/>
</dbReference>
<dbReference type="STRING" id="36087.A0A077ZMG3"/>
<dbReference type="GO" id="GO:0000118">
    <property type="term" value="C:histone deacetylase complex"/>
    <property type="evidence" value="ECO:0007669"/>
    <property type="project" value="TreeGrafter"/>
</dbReference>
<evidence type="ECO:0000256" key="1">
    <source>
        <dbReference type="ARBA" id="ARBA00048287"/>
    </source>
</evidence>
<dbReference type="Proteomes" id="UP000030665">
    <property type="component" value="Unassembled WGS sequence"/>
</dbReference>
<dbReference type="InterPro" id="IPR023801">
    <property type="entry name" value="His_deacetylse_dom"/>
</dbReference>